<feature type="compositionally biased region" description="Basic and acidic residues" evidence="2">
    <location>
        <begin position="807"/>
        <end position="825"/>
    </location>
</feature>
<evidence type="ECO:0000256" key="1">
    <source>
        <dbReference type="SAM" id="Coils"/>
    </source>
</evidence>
<accession>A0ABD2A068</accession>
<feature type="region of interest" description="Disordered" evidence="2">
    <location>
        <begin position="2255"/>
        <end position="2281"/>
    </location>
</feature>
<feature type="coiled-coil region" evidence="1">
    <location>
        <begin position="333"/>
        <end position="365"/>
    </location>
</feature>
<feature type="compositionally biased region" description="Basic residues" evidence="2">
    <location>
        <begin position="750"/>
        <end position="761"/>
    </location>
</feature>
<gene>
    <name evidence="4" type="ORF">V1478_016389</name>
</gene>
<feature type="region of interest" description="Disordered" evidence="2">
    <location>
        <begin position="713"/>
        <end position="834"/>
    </location>
</feature>
<feature type="compositionally biased region" description="Low complexity" evidence="2">
    <location>
        <begin position="1679"/>
        <end position="1690"/>
    </location>
</feature>
<feature type="compositionally biased region" description="Polar residues" evidence="2">
    <location>
        <begin position="1801"/>
        <end position="1812"/>
    </location>
</feature>
<proteinExistence type="predicted"/>
<dbReference type="InterPro" id="IPR057986">
    <property type="entry name" value="TPR_Rlf/292/654"/>
</dbReference>
<comment type="caution">
    <text evidence="4">The sequence shown here is derived from an EMBL/GenBank/DDBJ whole genome shotgun (WGS) entry which is preliminary data.</text>
</comment>
<dbReference type="EMBL" id="JAUDFV010000157">
    <property type="protein sequence ID" value="KAL2713832.1"/>
    <property type="molecule type" value="Genomic_DNA"/>
</dbReference>
<keyword evidence="1" id="KW-0175">Coiled coil</keyword>
<evidence type="ECO:0000259" key="3">
    <source>
        <dbReference type="Pfam" id="PF25580"/>
    </source>
</evidence>
<feature type="compositionally biased region" description="Basic residues" evidence="2">
    <location>
        <begin position="2824"/>
        <end position="2849"/>
    </location>
</feature>
<protein>
    <submittedName>
        <fullName evidence="4">Serine-rich adhesin for platelets-like isoform X2</fullName>
    </submittedName>
</protein>
<feature type="compositionally biased region" description="Polar residues" evidence="2">
    <location>
        <begin position="1274"/>
        <end position="1287"/>
    </location>
</feature>
<feature type="region of interest" description="Disordered" evidence="2">
    <location>
        <begin position="1547"/>
        <end position="1572"/>
    </location>
</feature>
<feature type="compositionally biased region" description="Low complexity" evidence="2">
    <location>
        <begin position="785"/>
        <end position="801"/>
    </location>
</feature>
<feature type="region of interest" description="Disordered" evidence="2">
    <location>
        <begin position="2580"/>
        <end position="2599"/>
    </location>
</feature>
<sequence length="2849" mass="310026">MSSHIQKSCVVRTQGLEATLSDSKKKYGDKVNALLSAWEHVTNFIPGATPEATQSLIEWAHKHTLKLVLRGEWPKLSPATKTHLSVTLQRCASHLVQHPAALRCTALIALVHNPWTHPALDSILNGQPDSEHEEEFCCSEKGELLTMRLKILCEDRCEDIAVNLAAACIRSLRRSDRLRSLSDSHHIHYMIDVYIVLLYKLKRTQDIFAQLKLMDLNDGLELVQRLSGERPTKYGTARVWRNSIKAAELVAQYLVTAGMVRPVSETGANILEQIFNSWALLHSKLKDITPTLSGMIRKLIEPAESAQHIYIFCAVLIKHFGDSIKPLVIELYIRALTTDMNELESQKAKSDKEKVRETAKRLSTQFLKLADIVGSNIGIARECVLTAFSLHPTRACYDRIKDIAIACGKTKQDDGSLNDVVENEKLPNTSTNDHSTASITKSEKTVSERGGISISRNGSILESLSSIPTTYSSSSLVATIASSSLTSTIMTIAAPTAVTKKAIDFQNGQVSKTFERTDQLLKSMLTASRKSNDNVPLDDKCLLHSKRNSNSDGPLGELCFNCGQFTGDETTNSKSPETCPTAENVERTLDALILIKGDAVTGSANYDEKSVPNQVLDAEKLGLSPQLCDDLSVVLSSPRYHMLSWVLDWKELNNLCERYLENAEEMRNTNKELKYLNIDYSQFKDWPSEDDTKDVFFGIEKGYEQWVDLPSDSSEQFGSFQPAGGYKRSSTRRSLDDTTTTDSDSGSVLRVRRTGRQRKVHRLESSESDYDSTERKPKHFRNRASSVSDSDSNTQDSQTDSLGSDGCRLETKKKSSKSSNKEISKKRVKPSKLTVDSVSHFHMLVNENVRHTSSHEDASSSDVSTNDIITLFSADMDESKRETIKGSAYTAAAPLIITERRSDPAVLKSLRMFRPQNAKKPTRIAQILQKNLLNKSKDNKLNEESSSVAKFAPMLSTLNLSPKIVLTRADEIDRKLVRSKKQQRLSTGDITSELINIQKTMPFSPNKNVMTTFQKQKNCTGNNSSKTDLVGTVDSRDLSSVKSNLSKNKFDMLAKAVRDSDILAKKVPGLNSLDMMVPPRVRSTVNVVQLSRNIPQSPNSGSTNSGNTPPRPNRTPSVAGSIQLPGTPSSGGHDSGVGMSPAGQTPPPRSSALPDIGEEANQPPDTSSTTTTNTIHFESDSTTPRTTVAIRRGSQHQSPKKSPSPCSAATTTTTITTTTTTSSSSSPSSTVVPSSSIGSEQLQIVCKPDGTYQLASVNPNVLTNQRNVLTLQNLDDGNVGNFSRQAQRNTETTNNSSNRNTYDRLSSVKVSSQPGQNAGLPKFQQAFGRTIYTLSTDTSSGTVTTTESLVQSASTQKTTNLSKAVQTSVPNTQQTNSTTGINVQSITNIPNLQLSAGRQILNIVQSSSANANTGTNLNTNQTLTQLVQSVQNASPGVIYTHKIPVTISTTNPSQLNIIPTISHANSIPTGRTPVVKLNIIRTAAPLRPQNLASTIQAVLTTPRLQQQTQQNVRADNLLSSPIEVPNQVSSTTLEQLREFESVLEQVKERSTIQPQSHQSLSSTATTTVQTQTTTQSNKQQQQQSQQQQQQTSQQQQSQQQQVSVSALAQQLLMPTQTSSNNDFSGTGNNSTFQQDVFPQKVSLAYVNQNSASGTAKGSNSTPVVVVTSYCQPVASPALSVTSQSSSSPCVTPAPAPVPSAGKTPPTPPSSKTVKKSTPKTVKTSATNTSKASPIPKPQQKPQEDEQTAQRIYAILDEYAEQLRNSPDLNNKPAPRRRSNPPTNPSQSSKRKKSTSSKTKLIGQQTSELSPSTDDLGRTMGSEDSSSGIVHVQDSPAGFVTTEDQSTSITNTNDTNAEVRSLTNDSSDGVELSVKRRNLIFAEPGTGQTRAVIVQEASSVSEAIASVTGKVGSTAVLVPGTNYILPMNLMKSGQQFTIVSSGSKFLATVPATVRAAGNTGVSNALVLQSFLNQAGKIISQPAQVKQVKIPTLQTLSGNQSLNTTQNVQNASVVIPQTATSNQFSGDSANEKSNIISDINASKSDVTASGATESATSTIVVNKTNSTIGLIQRNLNEISENQQICSVITSNPNLALQSTRLFNSSMHKITTPTGLKTENVVCLTPTGTISHSSEKKSSQDNQTHNEKSVSIQTAATIALAFATQSTDPLINGSQQQKKDIKESSSDIISDAKIISPKTVKRKLEGAVSMQEIVPRNLIATNSVVCSNIVTSLQNNAKIDSMSTIASSNKDSSNIENSTQYLVTGGPSSSDSQESPAQQSNESVDVSCKIGNGLLYGNARLQEAWEPEGKVSPDTPWRYVPTSTNPLGIEPLKVYSRENDNSDNVQSVLQIINKGQGIEMASGQVYQTNTKKYFMNHTLEPFQQYSNKSIMKSQLNQRLDRELLQQKMEKKTAAIERELRLQKSLSEECEDLGVDEPSTSDLFPEADLLFDTNHSPSFDHSSQDASCSQSLGMKSYSSSYFRPLDSSSGSRDASPVADFKLNERRKNATQRTRSLKDTSKRRKGDKVVELQSENPAKHMRFTLENLSQDEECSNSNSDMSRLSPTHLPLLENDSSKDINRIKMDSRNGSKEGSPSSVSSIPSNIKLDIDLDSESLPPSINVNNTSAASSGDESLTLLGSSTADVTIPSPLSPIAGPLLSTHKYTYANKKRIASKVTRMDYLSWESPMSERTRTSSDEEDSSISESISSQTEDNALTNGLDDAVQQTLKSTSADRHCTYLKKKDKLQVNARVVLNRADHKPGTLSKRVKPSESLHDSVVLSSDKTSELSEDEAGNITLTEPDCRARRSSLRGHVKKGCACCNGSPERPKKKIVKSSDHRLKKRLSSKQTTKKR</sequence>
<evidence type="ECO:0000256" key="2">
    <source>
        <dbReference type="SAM" id="MobiDB-lite"/>
    </source>
</evidence>
<keyword evidence="5" id="KW-1185">Reference proteome</keyword>
<feature type="compositionally biased region" description="Basic and acidic residues" evidence="2">
    <location>
        <begin position="2130"/>
        <end position="2145"/>
    </location>
</feature>
<feature type="region of interest" description="Disordered" evidence="2">
    <location>
        <begin position="2682"/>
        <end position="2710"/>
    </location>
</feature>
<feature type="compositionally biased region" description="Low complexity" evidence="2">
    <location>
        <begin position="1558"/>
        <end position="1572"/>
    </location>
</feature>
<feature type="coiled-coil region" evidence="1">
    <location>
        <begin position="649"/>
        <end position="676"/>
    </location>
</feature>
<feature type="region of interest" description="Disordered" evidence="2">
    <location>
        <begin position="2753"/>
        <end position="2789"/>
    </location>
</feature>
<dbReference type="Pfam" id="PF25580">
    <property type="entry name" value="TPR_Rlf"/>
    <property type="match status" value="1"/>
</dbReference>
<evidence type="ECO:0000313" key="5">
    <source>
        <dbReference type="Proteomes" id="UP001607302"/>
    </source>
</evidence>
<evidence type="ECO:0000313" key="4">
    <source>
        <dbReference type="EMBL" id="KAL2713832.1"/>
    </source>
</evidence>
<reference evidence="4 5" key="1">
    <citation type="journal article" date="2024" name="Ann. Entomol. Soc. Am.">
        <title>Genomic analyses of the southern and eastern yellowjacket wasps (Hymenoptera: Vespidae) reveal evolutionary signatures of social life.</title>
        <authorList>
            <person name="Catto M.A."/>
            <person name="Caine P.B."/>
            <person name="Orr S.E."/>
            <person name="Hunt B.G."/>
            <person name="Goodisman M.A.D."/>
        </authorList>
    </citation>
    <scope>NUCLEOTIDE SEQUENCE [LARGE SCALE GENOMIC DNA]</scope>
    <source>
        <strain evidence="4">233</strain>
        <tissue evidence="4">Head and thorax</tissue>
    </source>
</reference>
<organism evidence="4 5">
    <name type="scientific">Vespula squamosa</name>
    <name type="common">Southern yellow jacket</name>
    <name type="synonym">Wasp</name>
    <dbReference type="NCBI Taxonomy" id="30214"/>
    <lineage>
        <taxon>Eukaryota</taxon>
        <taxon>Metazoa</taxon>
        <taxon>Ecdysozoa</taxon>
        <taxon>Arthropoda</taxon>
        <taxon>Hexapoda</taxon>
        <taxon>Insecta</taxon>
        <taxon>Pterygota</taxon>
        <taxon>Neoptera</taxon>
        <taxon>Endopterygota</taxon>
        <taxon>Hymenoptera</taxon>
        <taxon>Apocrita</taxon>
        <taxon>Aculeata</taxon>
        <taxon>Vespoidea</taxon>
        <taxon>Vespidae</taxon>
        <taxon>Vespinae</taxon>
        <taxon>Vespula</taxon>
    </lineage>
</organism>
<feature type="region of interest" description="Disordered" evidence="2">
    <location>
        <begin position="1274"/>
        <end position="1319"/>
    </location>
</feature>
<feature type="region of interest" description="Disordered" evidence="2">
    <location>
        <begin position="1763"/>
        <end position="1828"/>
    </location>
</feature>
<feature type="region of interest" description="Disordered" evidence="2">
    <location>
        <begin position="1679"/>
        <end position="1746"/>
    </location>
</feature>
<feature type="region of interest" description="Disordered" evidence="2">
    <location>
        <begin position="2125"/>
        <end position="2147"/>
    </location>
</feature>
<dbReference type="Proteomes" id="UP001607302">
    <property type="component" value="Unassembled WGS sequence"/>
</dbReference>
<feature type="region of interest" description="Disordered" evidence="2">
    <location>
        <begin position="2813"/>
        <end position="2849"/>
    </location>
</feature>
<feature type="compositionally biased region" description="Low complexity" evidence="2">
    <location>
        <begin position="1097"/>
        <end position="1108"/>
    </location>
</feature>
<feature type="domain" description="Zinc finger protein Rlf/292/654 TPR repeats" evidence="3">
    <location>
        <begin position="251"/>
        <end position="405"/>
    </location>
</feature>
<feature type="region of interest" description="Disordered" evidence="2">
    <location>
        <begin position="1091"/>
        <end position="1237"/>
    </location>
</feature>
<feature type="compositionally biased region" description="Low complexity" evidence="2">
    <location>
        <begin position="1288"/>
        <end position="1300"/>
    </location>
</feature>
<feature type="compositionally biased region" description="Polar residues" evidence="2">
    <location>
        <begin position="1114"/>
        <end position="1132"/>
    </location>
</feature>
<feature type="compositionally biased region" description="Low complexity" evidence="2">
    <location>
        <begin position="2587"/>
        <end position="2599"/>
    </location>
</feature>
<feature type="compositionally biased region" description="Low complexity" evidence="2">
    <location>
        <begin position="1200"/>
        <end position="1237"/>
    </location>
</feature>
<feature type="region of interest" description="Disordered" evidence="2">
    <location>
        <begin position="2477"/>
        <end position="2575"/>
    </location>
</feature>
<feature type="compositionally biased region" description="Polar residues" evidence="2">
    <location>
        <begin position="2550"/>
        <end position="2560"/>
    </location>
</feature>
<feature type="compositionally biased region" description="Polar residues" evidence="2">
    <location>
        <begin position="2477"/>
        <end position="2488"/>
    </location>
</feature>
<name>A0ABD2A068_VESSQ</name>